<dbReference type="SUPFAM" id="SSF89392">
    <property type="entry name" value="Prokaryotic lipoproteins and lipoprotein localization factors"/>
    <property type="match status" value="1"/>
</dbReference>
<evidence type="ECO:0000313" key="1">
    <source>
        <dbReference type="EMBL" id="GIF84871.1"/>
    </source>
</evidence>
<sequence length="250" mass="24893">MAVAGLATIAALAACQNEKPAATPGASASAGASAQVQASAADALTAAGAKFKDTTVKMKMGMSGAAGIEVTGSLDGPGKKSLSSMKMGVAGTNMNIDVVQIGDEVWMKMAGVPALPKDWMHVDTAKLGAASSLRSSIEDPSYSANLLKVASSVEWDGTSKIKGTLDLSKAAGANAAAATALGEQAKAVPFTATLDEQGRLLTMTVGMGQVASAAGVGDMVITYSNYGEPVTIEKPSGKIVEAPASILGSL</sequence>
<name>A0A8J3JQ43_9ACTN</name>
<comment type="caution">
    <text evidence="1">The sequence shown here is derived from an EMBL/GenBank/DDBJ whole genome shotgun (WGS) entry which is preliminary data.</text>
</comment>
<proteinExistence type="predicted"/>
<dbReference type="Proteomes" id="UP000601223">
    <property type="component" value="Unassembled WGS sequence"/>
</dbReference>
<dbReference type="AlphaFoldDB" id="A0A8J3JQ43"/>
<reference evidence="1 2" key="1">
    <citation type="submission" date="2021-01" db="EMBL/GenBank/DDBJ databases">
        <title>Whole genome shotgun sequence of Catellatospora bangladeshensis NBRC 107357.</title>
        <authorList>
            <person name="Komaki H."/>
            <person name="Tamura T."/>
        </authorList>
    </citation>
    <scope>NUCLEOTIDE SEQUENCE [LARGE SCALE GENOMIC DNA]</scope>
    <source>
        <strain evidence="1 2">NBRC 107357</strain>
    </source>
</reference>
<evidence type="ECO:0008006" key="3">
    <source>
        <dbReference type="Google" id="ProtNLM"/>
    </source>
</evidence>
<organism evidence="1 2">
    <name type="scientific">Catellatospora bangladeshensis</name>
    <dbReference type="NCBI Taxonomy" id="310355"/>
    <lineage>
        <taxon>Bacteria</taxon>
        <taxon>Bacillati</taxon>
        <taxon>Actinomycetota</taxon>
        <taxon>Actinomycetes</taxon>
        <taxon>Micromonosporales</taxon>
        <taxon>Micromonosporaceae</taxon>
        <taxon>Catellatospora</taxon>
    </lineage>
</organism>
<accession>A0A8J3JQ43</accession>
<dbReference type="InterPro" id="IPR029046">
    <property type="entry name" value="LolA/LolB/LppX"/>
</dbReference>
<evidence type="ECO:0000313" key="2">
    <source>
        <dbReference type="Proteomes" id="UP000601223"/>
    </source>
</evidence>
<keyword evidence="2" id="KW-1185">Reference proteome</keyword>
<protein>
    <recommendedName>
        <fullName evidence="3">LppX_LprAFG lipoprotein</fullName>
    </recommendedName>
</protein>
<gene>
    <name evidence="1" type="ORF">Cba03nite_62200</name>
</gene>
<dbReference type="Gene3D" id="2.50.20.20">
    <property type="match status" value="1"/>
</dbReference>
<dbReference type="EMBL" id="BONF01000041">
    <property type="protein sequence ID" value="GIF84871.1"/>
    <property type="molecule type" value="Genomic_DNA"/>
</dbReference>